<accession>A0A223HV02</accession>
<keyword evidence="5" id="KW-0486">Methionine biosynthesis</keyword>
<organism evidence="7 8">
    <name type="scientific">Thermoanaerobacterium thermosaccharolyticum</name>
    <name type="common">Clostridium thermosaccharolyticum</name>
    <dbReference type="NCBI Taxonomy" id="1517"/>
    <lineage>
        <taxon>Bacteria</taxon>
        <taxon>Bacillati</taxon>
        <taxon>Bacillota</taxon>
        <taxon>Clostridia</taxon>
        <taxon>Thermoanaerobacterales</taxon>
        <taxon>Thermoanaerobacteraceae</taxon>
        <taxon>Thermoanaerobacterium</taxon>
    </lineage>
</organism>
<name>A0A223HV02_THETR</name>
<dbReference type="EC" id="3.2.2.9" evidence="2"/>
<evidence type="ECO:0000256" key="5">
    <source>
        <dbReference type="ARBA" id="ARBA00023167"/>
    </source>
</evidence>
<keyword evidence="4" id="KW-0378">Hydrolase</keyword>
<dbReference type="GO" id="GO:0008930">
    <property type="term" value="F:methylthioadenosine nucleosidase activity"/>
    <property type="evidence" value="ECO:0007669"/>
    <property type="project" value="InterPro"/>
</dbReference>
<comment type="pathway">
    <text evidence="1">Amino-acid biosynthesis; L-methionine biosynthesis via salvage pathway; S-methyl-5-thio-alpha-D-ribose 1-phosphate from S-methyl-5'-thioadenosine (hydrolase route): step 1/2.</text>
</comment>
<feature type="domain" description="Nucleoside phosphorylase" evidence="6">
    <location>
        <begin position="3"/>
        <end position="228"/>
    </location>
</feature>
<dbReference type="PANTHER" id="PTHR46832:SF1">
    <property type="entry name" value="5'-METHYLTHIOADENOSINE_S-ADENOSYLHOMOCYSTEINE NUCLEOSIDASE"/>
    <property type="match status" value="1"/>
</dbReference>
<evidence type="ECO:0000313" key="7">
    <source>
        <dbReference type="EMBL" id="AST56283.1"/>
    </source>
</evidence>
<dbReference type="InterPro" id="IPR035994">
    <property type="entry name" value="Nucleoside_phosphorylase_sf"/>
</dbReference>
<dbReference type="NCBIfam" id="TIGR01704">
    <property type="entry name" value="MTA_SAH-Nsdase"/>
    <property type="match status" value="1"/>
</dbReference>
<dbReference type="GO" id="GO:0008782">
    <property type="term" value="F:adenosylhomocysteine nucleosidase activity"/>
    <property type="evidence" value="ECO:0007669"/>
    <property type="project" value="UniProtKB-EC"/>
</dbReference>
<dbReference type="Gene3D" id="3.40.50.1580">
    <property type="entry name" value="Nucleoside phosphorylase domain"/>
    <property type="match status" value="1"/>
</dbReference>
<evidence type="ECO:0000313" key="8">
    <source>
        <dbReference type="Proteomes" id="UP000214975"/>
    </source>
</evidence>
<dbReference type="UniPathway" id="UPA00904">
    <property type="reaction ID" value="UER00871"/>
</dbReference>
<dbReference type="GO" id="GO:0019509">
    <property type="term" value="P:L-methionine salvage from methylthioadenosine"/>
    <property type="evidence" value="ECO:0007669"/>
    <property type="project" value="UniProtKB-UniPathway"/>
</dbReference>
<dbReference type="SUPFAM" id="SSF53167">
    <property type="entry name" value="Purine and uridine phosphorylases"/>
    <property type="match status" value="1"/>
</dbReference>
<dbReference type="GO" id="GO:0019284">
    <property type="term" value="P:L-methionine salvage from S-adenosylmethionine"/>
    <property type="evidence" value="ECO:0007669"/>
    <property type="project" value="TreeGrafter"/>
</dbReference>
<evidence type="ECO:0000256" key="1">
    <source>
        <dbReference type="ARBA" id="ARBA00004945"/>
    </source>
</evidence>
<protein>
    <recommendedName>
        <fullName evidence="2">adenosylhomocysteine nucleosidase</fullName>
        <ecNumber evidence="2">3.2.2.9</ecNumber>
    </recommendedName>
</protein>
<dbReference type="GO" id="GO:0005829">
    <property type="term" value="C:cytosol"/>
    <property type="evidence" value="ECO:0007669"/>
    <property type="project" value="TreeGrafter"/>
</dbReference>
<dbReference type="Pfam" id="PF01048">
    <property type="entry name" value="PNP_UDP_1"/>
    <property type="match status" value="1"/>
</dbReference>
<proteinExistence type="predicted"/>
<dbReference type="AlphaFoldDB" id="A0A223HV02"/>
<dbReference type="Proteomes" id="UP000214975">
    <property type="component" value="Chromosome"/>
</dbReference>
<dbReference type="CDD" id="cd09008">
    <property type="entry name" value="MTAN"/>
    <property type="match status" value="1"/>
</dbReference>
<sequence>MNKIGLIGAMEEEIDILKHFISNEEVTNRADMIFYKGQLNGLDTVVVRSGIGKVNAAIAAQILISEFNVDCIINTGVAGGIKSGINVGDIVISSDAIEHDFDTTAFGDELGVIPRMKTSVFKADKYLIDIALKAANDNIDGKAYVGRIVSGDRFVSSKEEARRLGQQFSAYAVEMEGAAIAHTAYLNNIPFVIIRSISDNADGNATSDFNLFVKKASIVSSNIVKEMINMIKEI</sequence>
<gene>
    <name evidence="7" type="ORF">Thert_00020</name>
</gene>
<dbReference type="PANTHER" id="PTHR46832">
    <property type="entry name" value="5'-METHYLTHIOADENOSINE/S-ADENOSYLHOMOCYSTEINE NUCLEOSIDASE"/>
    <property type="match status" value="1"/>
</dbReference>
<evidence type="ECO:0000256" key="4">
    <source>
        <dbReference type="ARBA" id="ARBA00022801"/>
    </source>
</evidence>
<dbReference type="InterPro" id="IPR010049">
    <property type="entry name" value="MTA_SAH_Nsdase"/>
</dbReference>
<keyword evidence="3" id="KW-0028">Amino-acid biosynthesis</keyword>
<evidence type="ECO:0000256" key="3">
    <source>
        <dbReference type="ARBA" id="ARBA00022605"/>
    </source>
</evidence>
<dbReference type="GO" id="GO:0009164">
    <property type="term" value="P:nucleoside catabolic process"/>
    <property type="evidence" value="ECO:0007669"/>
    <property type="project" value="InterPro"/>
</dbReference>
<dbReference type="EMBL" id="CP016893">
    <property type="protein sequence ID" value="AST56283.1"/>
    <property type="molecule type" value="Genomic_DNA"/>
</dbReference>
<evidence type="ECO:0000256" key="2">
    <source>
        <dbReference type="ARBA" id="ARBA00011974"/>
    </source>
</evidence>
<dbReference type="InterPro" id="IPR000845">
    <property type="entry name" value="Nucleoside_phosphorylase_d"/>
</dbReference>
<evidence type="ECO:0000259" key="6">
    <source>
        <dbReference type="Pfam" id="PF01048"/>
    </source>
</evidence>
<reference evidence="7 8" key="1">
    <citation type="submission" date="2016-08" db="EMBL/GenBank/DDBJ databases">
        <title>A novel genetic cassette of butanologenic Thermoanaerobacterium thermosaccharolyticum that directly convert cellulose to butanol.</title>
        <authorList>
            <person name="Li T."/>
            <person name="He J."/>
        </authorList>
    </citation>
    <scope>NUCLEOTIDE SEQUENCE [LARGE SCALE GENOMIC DNA]</scope>
    <source>
        <strain evidence="7 8">TG57</strain>
    </source>
</reference>
<dbReference type="NCBIfam" id="NF004079">
    <property type="entry name" value="PRK05584.1"/>
    <property type="match status" value="1"/>
</dbReference>
<dbReference type="RefSeq" id="WP_094396628.1">
    <property type="nucleotide sequence ID" value="NZ_CP016893.1"/>
</dbReference>